<dbReference type="InterPro" id="IPR002550">
    <property type="entry name" value="CNNM"/>
</dbReference>
<feature type="domain" description="CNNM transmembrane" evidence="11">
    <location>
        <begin position="1"/>
        <end position="180"/>
    </location>
</feature>
<dbReference type="PANTHER" id="PTHR22777:SF4">
    <property type="entry name" value="UPF0053 PROTEIN SLL1254"/>
    <property type="match status" value="1"/>
</dbReference>
<name>A0ABS7CQK9_9BACT</name>
<evidence type="ECO:0000313" key="12">
    <source>
        <dbReference type="EMBL" id="MBW7466115.1"/>
    </source>
</evidence>
<protein>
    <submittedName>
        <fullName evidence="12">CNNM domain-containing protein</fullName>
    </submittedName>
</protein>
<comment type="caution">
    <text evidence="12">The sequence shown here is derived from an EMBL/GenBank/DDBJ whole genome shotgun (WGS) entry which is preliminary data.</text>
</comment>
<evidence type="ECO:0000256" key="2">
    <source>
        <dbReference type="ARBA" id="ARBA00022692"/>
    </source>
</evidence>
<dbReference type="InterPro" id="IPR046342">
    <property type="entry name" value="CBS_dom_sf"/>
</dbReference>
<evidence type="ECO:0000256" key="3">
    <source>
        <dbReference type="ARBA" id="ARBA00022737"/>
    </source>
</evidence>
<organism evidence="12 13">
    <name type="scientific">Pontibacter aydingkolensis</name>
    <dbReference type="NCBI Taxonomy" id="1911536"/>
    <lineage>
        <taxon>Bacteria</taxon>
        <taxon>Pseudomonadati</taxon>
        <taxon>Bacteroidota</taxon>
        <taxon>Cytophagia</taxon>
        <taxon>Cytophagales</taxon>
        <taxon>Hymenobacteraceae</taxon>
        <taxon>Pontibacter</taxon>
    </lineage>
</organism>
<evidence type="ECO:0000256" key="1">
    <source>
        <dbReference type="ARBA" id="ARBA00004141"/>
    </source>
</evidence>
<gene>
    <name evidence="12" type="ORF">K0O23_03475</name>
</gene>
<evidence type="ECO:0000256" key="9">
    <source>
        <dbReference type="SAM" id="Phobius"/>
    </source>
</evidence>
<keyword evidence="13" id="KW-1185">Reference proteome</keyword>
<feature type="transmembrane region" description="Helical" evidence="9">
    <location>
        <begin position="127"/>
        <end position="146"/>
    </location>
</feature>
<dbReference type="InterPro" id="IPR044751">
    <property type="entry name" value="Ion_transp-like_CBS"/>
</dbReference>
<evidence type="ECO:0000313" key="13">
    <source>
        <dbReference type="Proteomes" id="UP000813018"/>
    </source>
</evidence>
<dbReference type="InterPro" id="IPR000644">
    <property type="entry name" value="CBS_dom"/>
</dbReference>
<comment type="subcellular location">
    <subcellularLocation>
        <location evidence="1">Membrane</location>
        <topology evidence="1">Multi-pass membrane protein</topology>
    </subcellularLocation>
</comment>
<evidence type="ECO:0000259" key="11">
    <source>
        <dbReference type="PROSITE" id="PS51846"/>
    </source>
</evidence>
<evidence type="ECO:0000259" key="10">
    <source>
        <dbReference type="PROSITE" id="PS51371"/>
    </source>
</evidence>
<reference evidence="12 13" key="1">
    <citation type="journal article" date="2016" name="Int. J. Syst. Evol. Microbiol.">
        <title>Pontibacter aydingkolensis sp. nov., isolated from soil of a salt lake.</title>
        <authorList>
            <person name="Osman G."/>
            <person name="Zhang T."/>
            <person name="Lou K."/>
            <person name="Gao Y."/>
            <person name="Chang W."/>
            <person name="Lin Q."/>
            <person name="Yang H.M."/>
            <person name="Huo X.D."/>
            <person name="Wang N."/>
        </authorList>
    </citation>
    <scope>NUCLEOTIDE SEQUENCE [LARGE SCALE GENOMIC DNA]</scope>
    <source>
        <strain evidence="12 13">KACC 19255</strain>
    </source>
</reference>
<proteinExistence type="predicted"/>
<sequence>MTLLIIYLLVALFFSFLCSLLEASLLSITPSHANIVGKEDPALGKDLQHFKDNIDMPLAAILTLNTFAHTIGAAGVGAQAQVIWGEEYLTVVSIVLTIVILILTEIIPKTLGANYWKPLTPFTVRTLKIMIYSPLYPIILFSQFITKRLKRDKDKSVLSRADFTAMAEIGTKEGILHHDESRVINNVLRFNVILASHIMTPRTVIKAAPEEQTIQEFYDNTTNMRFSRILVFDTSIDHITGYVLKDEVLQRIIKGDGDLPLRAIKRPIHVSSEFTPIPELFTKIIKKKEHIALVLDEYGGTAGIVSMEDIIETLLGLEITDEFDDIEDLQKWAREKWQKRSKPPGSEDEESH</sequence>
<keyword evidence="5 7" id="KW-0129">CBS domain</keyword>
<dbReference type="SUPFAM" id="SSF54631">
    <property type="entry name" value="CBS-domain pair"/>
    <property type="match status" value="1"/>
</dbReference>
<evidence type="ECO:0000256" key="5">
    <source>
        <dbReference type="ARBA" id="ARBA00023122"/>
    </source>
</evidence>
<keyword evidence="2 8" id="KW-0812">Transmembrane</keyword>
<dbReference type="CDD" id="cd04590">
    <property type="entry name" value="CBS_pair_CorC_HlyC_assoc"/>
    <property type="match status" value="1"/>
</dbReference>
<keyword evidence="4 8" id="KW-1133">Transmembrane helix</keyword>
<dbReference type="Gene3D" id="3.10.580.10">
    <property type="entry name" value="CBS-domain"/>
    <property type="match status" value="1"/>
</dbReference>
<keyword evidence="6 8" id="KW-0472">Membrane</keyword>
<accession>A0ABS7CQK9</accession>
<feature type="transmembrane region" description="Helical" evidence="9">
    <location>
        <begin position="57"/>
        <end position="76"/>
    </location>
</feature>
<dbReference type="Pfam" id="PF00571">
    <property type="entry name" value="CBS"/>
    <property type="match status" value="1"/>
</dbReference>
<dbReference type="PANTHER" id="PTHR22777">
    <property type="entry name" value="HEMOLYSIN-RELATED"/>
    <property type="match status" value="1"/>
</dbReference>
<dbReference type="Proteomes" id="UP000813018">
    <property type="component" value="Unassembled WGS sequence"/>
</dbReference>
<dbReference type="PROSITE" id="PS51371">
    <property type="entry name" value="CBS"/>
    <property type="match status" value="1"/>
</dbReference>
<keyword evidence="3" id="KW-0677">Repeat</keyword>
<dbReference type="EMBL" id="JAHYXK010000002">
    <property type="protein sequence ID" value="MBW7466115.1"/>
    <property type="molecule type" value="Genomic_DNA"/>
</dbReference>
<feature type="transmembrane region" description="Helical" evidence="9">
    <location>
        <begin position="88"/>
        <end position="107"/>
    </location>
</feature>
<dbReference type="PROSITE" id="PS51846">
    <property type="entry name" value="CNNM"/>
    <property type="match status" value="1"/>
</dbReference>
<dbReference type="Pfam" id="PF01595">
    <property type="entry name" value="CNNM"/>
    <property type="match status" value="1"/>
</dbReference>
<dbReference type="RefSeq" id="WP_219875999.1">
    <property type="nucleotide sequence ID" value="NZ_JAHYXK010000002.1"/>
</dbReference>
<evidence type="ECO:0000256" key="7">
    <source>
        <dbReference type="PROSITE-ProRule" id="PRU00703"/>
    </source>
</evidence>
<feature type="domain" description="CBS" evidence="10">
    <location>
        <begin position="263"/>
        <end position="322"/>
    </location>
</feature>
<evidence type="ECO:0000256" key="8">
    <source>
        <dbReference type="PROSITE-ProRule" id="PRU01193"/>
    </source>
</evidence>
<evidence type="ECO:0000256" key="4">
    <source>
        <dbReference type="ARBA" id="ARBA00022989"/>
    </source>
</evidence>
<evidence type="ECO:0000256" key="6">
    <source>
        <dbReference type="ARBA" id="ARBA00023136"/>
    </source>
</evidence>